<keyword evidence="1 3" id="KW-0853">WD repeat</keyword>
<dbReference type="OrthoDB" id="2624652at2759"/>
<dbReference type="InterPro" id="IPR015943">
    <property type="entry name" value="WD40/YVTN_repeat-like_dom_sf"/>
</dbReference>
<feature type="repeat" description="WD" evidence="3">
    <location>
        <begin position="256"/>
        <end position="297"/>
    </location>
</feature>
<dbReference type="PROSITE" id="PS50082">
    <property type="entry name" value="WD_REPEATS_2"/>
    <property type="match status" value="3"/>
</dbReference>
<protein>
    <submittedName>
        <fullName evidence="5">WD40 repeat-like protein</fullName>
    </submittedName>
</protein>
<evidence type="ECO:0000256" key="4">
    <source>
        <dbReference type="SAM" id="MobiDB-lite"/>
    </source>
</evidence>
<dbReference type="PANTHER" id="PTHR19848:SF8">
    <property type="entry name" value="F-BOX AND WD REPEAT DOMAIN CONTAINING 7"/>
    <property type="match status" value="1"/>
</dbReference>
<dbReference type="SMART" id="SM00320">
    <property type="entry name" value="WD40"/>
    <property type="match status" value="4"/>
</dbReference>
<proteinExistence type="predicted"/>
<keyword evidence="6" id="KW-1185">Reference proteome</keyword>
<dbReference type="InterPro" id="IPR019775">
    <property type="entry name" value="WD40_repeat_CS"/>
</dbReference>
<sequence>MAPGSTQLSATAHKLVEVMTLEPIIVHSPDGKRQKHPYIHSISYFPDGKQMIGGLSDKSVRRWDLEAGKEIEEAWVVFEQKVWAVAVSIDGRWVVAGACQVETGMVKTLQGHSRAITCIDISIDNKLLASGLTDSMARIWDLNTGELVAGPFECVDRTSWVGAVRFSQDSKKLAVKSGNGKCLEVWDLQAQKLDVRVGKLNGGQNHHCCMKGSFPNAPVFWTKKDRTIVAAFTFKDDPRTIYEFDSSTLETVGAPFEAHTGLVIGLALSFDCALLASSSHDHTIKLWAFESRQLLASFDQLERATYPQVVLSPNSRQLAYTTSEQYLDKIRICDIPPEILASIWPAPSSDATSRPVAMHRKPLTLKPLPTVHRQKTPTLHHLRKLLPSSLRRGAVPPVQHGERHDPLDVPATSSRNHNLPRSAQGTAEVENVSIHTLVSFISPVETHINATHHPVAFHCQTSPTRIKVHSRRFCTAAYCRRSPCTGSTSALS</sequence>
<evidence type="ECO:0000256" key="3">
    <source>
        <dbReference type="PROSITE-ProRule" id="PRU00221"/>
    </source>
</evidence>
<dbReference type="STRING" id="1314800.A0A1B7MLA2"/>
<feature type="repeat" description="WD" evidence="3">
    <location>
        <begin position="109"/>
        <end position="150"/>
    </location>
</feature>
<dbReference type="PANTHER" id="PTHR19848">
    <property type="entry name" value="WD40 REPEAT PROTEIN"/>
    <property type="match status" value="1"/>
</dbReference>
<feature type="repeat" description="WD" evidence="3">
    <location>
        <begin position="39"/>
        <end position="73"/>
    </location>
</feature>
<keyword evidence="2" id="KW-0677">Repeat</keyword>
<evidence type="ECO:0000256" key="2">
    <source>
        <dbReference type="ARBA" id="ARBA00022737"/>
    </source>
</evidence>
<name>A0A1B7MLA2_9AGAM</name>
<reference evidence="5 6" key="1">
    <citation type="submission" date="2016-06" db="EMBL/GenBank/DDBJ databases">
        <title>Comparative genomics of the ectomycorrhizal sister species Rhizopogon vinicolor and Rhizopogon vesiculosus (Basidiomycota: Boletales) reveals a divergence of the mating type B locus.</title>
        <authorList>
            <consortium name="DOE Joint Genome Institute"/>
            <person name="Mujic A.B."/>
            <person name="Kuo A."/>
            <person name="Tritt A."/>
            <person name="Lipzen A."/>
            <person name="Chen C."/>
            <person name="Johnson J."/>
            <person name="Sharma A."/>
            <person name="Barry K."/>
            <person name="Grigoriev I.V."/>
            <person name="Spatafora J.W."/>
        </authorList>
    </citation>
    <scope>NUCLEOTIDE SEQUENCE [LARGE SCALE GENOMIC DNA]</scope>
    <source>
        <strain evidence="5 6">AM-OR11-026</strain>
    </source>
</reference>
<evidence type="ECO:0000313" key="5">
    <source>
        <dbReference type="EMBL" id="OAX33393.1"/>
    </source>
</evidence>
<dbReference type="Pfam" id="PF00400">
    <property type="entry name" value="WD40"/>
    <property type="match status" value="3"/>
</dbReference>
<gene>
    <name evidence="5" type="ORF">K503DRAFT_775645</name>
</gene>
<dbReference type="SUPFAM" id="SSF50978">
    <property type="entry name" value="WD40 repeat-like"/>
    <property type="match status" value="1"/>
</dbReference>
<dbReference type="Proteomes" id="UP000092154">
    <property type="component" value="Unassembled WGS sequence"/>
</dbReference>
<organism evidence="5 6">
    <name type="scientific">Rhizopogon vinicolor AM-OR11-026</name>
    <dbReference type="NCBI Taxonomy" id="1314800"/>
    <lineage>
        <taxon>Eukaryota</taxon>
        <taxon>Fungi</taxon>
        <taxon>Dikarya</taxon>
        <taxon>Basidiomycota</taxon>
        <taxon>Agaricomycotina</taxon>
        <taxon>Agaricomycetes</taxon>
        <taxon>Agaricomycetidae</taxon>
        <taxon>Boletales</taxon>
        <taxon>Suillineae</taxon>
        <taxon>Rhizopogonaceae</taxon>
        <taxon>Rhizopogon</taxon>
    </lineage>
</organism>
<feature type="region of interest" description="Disordered" evidence="4">
    <location>
        <begin position="390"/>
        <end position="427"/>
    </location>
</feature>
<dbReference type="EMBL" id="KV448777">
    <property type="protein sequence ID" value="OAX33393.1"/>
    <property type="molecule type" value="Genomic_DNA"/>
</dbReference>
<dbReference type="Gene3D" id="2.130.10.10">
    <property type="entry name" value="YVTN repeat-like/Quinoprotein amine dehydrogenase"/>
    <property type="match status" value="2"/>
</dbReference>
<feature type="compositionally biased region" description="Polar residues" evidence="4">
    <location>
        <begin position="411"/>
        <end position="425"/>
    </location>
</feature>
<dbReference type="InParanoid" id="A0A1B7MLA2"/>
<dbReference type="InterPro" id="IPR001680">
    <property type="entry name" value="WD40_rpt"/>
</dbReference>
<evidence type="ECO:0000256" key="1">
    <source>
        <dbReference type="ARBA" id="ARBA00022574"/>
    </source>
</evidence>
<dbReference type="PROSITE" id="PS50294">
    <property type="entry name" value="WD_REPEATS_REGION"/>
    <property type="match status" value="2"/>
</dbReference>
<dbReference type="PROSITE" id="PS00678">
    <property type="entry name" value="WD_REPEATS_1"/>
    <property type="match status" value="1"/>
</dbReference>
<dbReference type="AlphaFoldDB" id="A0A1B7MLA2"/>
<accession>A0A1B7MLA2</accession>
<evidence type="ECO:0000313" key="6">
    <source>
        <dbReference type="Proteomes" id="UP000092154"/>
    </source>
</evidence>
<dbReference type="InterPro" id="IPR036322">
    <property type="entry name" value="WD40_repeat_dom_sf"/>
</dbReference>